<keyword evidence="1" id="KW-0732">Signal</keyword>
<dbReference type="AlphaFoldDB" id="A0AA88S3P7"/>
<dbReference type="EMBL" id="JAVXUO010000104">
    <property type="protein sequence ID" value="KAK2995451.1"/>
    <property type="molecule type" value="Genomic_DNA"/>
</dbReference>
<dbReference type="InterPro" id="IPR011009">
    <property type="entry name" value="Kinase-like_dom_sf"/>
</dbReference>
<protein>
    <recommendedName>
        <fullName evidence="4">Secreted protein</fullName>
    </recommendedName>
</protein>
<sequence>MRGIYVGLWFSFLVASSSNYPRDSDFQPLSWNQRIKVAPGAAKGLAYLHSPEAKVIYRDSNFEDDRREARKRHGASTNANILTGT</sequence>
<gene>
    <name evidence="2" type="ORF">RJ640_002748</name>
</gene>
<reference evidence="2" key="1">
    <citation type="submission" date="2022-12" db="EMBL/GenBank/DDBJ databases">
        <title>Draft genome assemblies for two species of Escallonia (Escalloniales).</title>
        <authorList>
            <person name="Chanderbali A."/>
            <person name="Dervinis C."/>
            <person name="Anghel I."/>
            <person name="Soltis D."/>
            <person name="Soltis P."/>
            <person name="Zapata F."/>
        </authorList>
    </citation>
    <scope>NUCLEOTIDE SEQUENCE</scope>
    <source>
        <strain evidence="2">UCBG92.1500</strain>
        <tissue evidence="2">Leaf</tissue>
    </source>
</reference>
<organism evidence="2 3">
    <name type="scientific">Escallonia rubra</name>
    <dbReference type="NCBI Taxonomy" id="112253"/>
    <lineage>
        <taxon>Eukaryota</taxon>
        <taxon>Viridiplantae</taxon>
        <taxon>Streptophyta</taxon>
        <taxon>Embryophyta</taxon>
        <taxon>Tracheophyta</taxon>
        <taxon>Spermatophyta</taxon>
        <taxon>Magnoliopsida</taxon>
        <taxon>eudicotyledons</taxon>
        <taxon>Gunneridae</taxon>
        <taxon>Pentapetalae</taxon>
        <taxon>asterids</taxon>
        <taxon>campanulids</taxon>
        <taxon>Escalloniales</taxon>
        <taxon>Escalloniaceae</taxon>
        <taxon>Escallonia</taxon>
    </lineage>
</organism>
<proteinExistence type="predicted"/>
<evidence type="ECO:0008006" key="4">
    <source>
        <dbReference type="Google" id="ProtNLM"/>
    </source>
</evidence>
<accession>A0AA88S3P7</accession>
<dbReference type="Gene3D" id="1.10.510.10">
    <property type="entry name" value="Transferase(Phosphotransferase) domain 1"/>
    <property type="match status" value="1"/>
</dbReference>
<evidence type="ECO:0000313" key="2">
    <source>
        <dbReference type="EMBL" id="KAK2995451.1"/>
    </source>
</evidence>
<comment type="caution">
    <text evidence="2">The sequence shown here is derived from an EMBL/GenBank/DDBJ whole genome shotgun (WGS) entry which is preliminary data.</text>
</comment>
<keyword evidence="3" id="KW-1185">Reference proteome</keyword>
<dbReference type="Proteomes" id="UP001187471">
    <property type="component" value="Unassembled WGS sequence"/>
</dbReference>
<evidence type="ECO:0000256" key="1">
    <source>
        <dbReference type="SAM" id="SignalP"/>
    </source>
</evidence>
<dbReference type="SUPFAM" id="SSF56112">
    <property type="entry name" value="Protein kinase-like (PK-like)"/>
    <property type="match status" value="1"/>
</dbReference>
<name>A0AA88S3P7_9ASTE</name>
<evidence type="ECO:0000313" key="3">
    <source>
        <dbReference type="Proteomes" id="UP001187471"/>
    </source>
</evidence>
<feature type="signal peptide" evidence="1">
    <location>
        <begin position="1"/>
        <end position="19"/>
    </location>
</feature>
<feature type="chain" id="PRO_5041639451" description="Secreted protein" evidence="1">
    <location>
        <begin position="20"/>
        <end position="85"/>
    </location>
</feature>